<dbReference type="InterPro" id="IPR033888">
    <property type="entry name" value="DHOD_1B"/>
</dbReference>
<evidence type="ECO:0000256" key="6">
    <source>
        <dbReference type="ARBA" id="ARBA00022643"/>
    </source>
</evidence>
<dbReference type="InterPro" id="IPR013785">
    <property type="entry name" value="Aldolase_TIM"/>
</dbReference>
<evidence type="ECO:0000256" key="2">
    <source>
        <dbReference type="ARBA" id="ARBA00004725"/>
    </source>
</evidence>
<dbReference type="HAMAP" id="MF_00224">
    <property type="entry name" value="DHO_dh_type1"/>
    <property type="match status" value="1"/>
</dbReference>
<dbReference type="InterPro" id="IPR001295">
    <property type="entry name" value="Dihydroorotate_DH_CS"/>
</dbReference>
<dbReference type="Proteomes" id="UP000216789">
    <property type="component" value="Unassembled WGS sequence"/>
</dbReference>
<dbReference type="NCBIfam" id="NF005574">
    <property type="entry name" value="PRK07259.1"/>
    <property type="match status" value="1"/>
</dbReference>
<feature type="binding site" evidence="9">
    <location>
        <position position="73"/>
    </location>
    <ligand>
        <name>substrate</name>
    </ligand>
</feature>
<feature type="binding site" evidence="9">
    <location>
        <position position="127"/>
    </location>
    <ligand>
        <name>FMN</name>
        <dbReference type="ChEBI" id="CHEBI:58210"/>
    </ligand>
</feature>
<comment type="similarity">
    <text evidence="3 9">Belongs to the dihydroorotate dehydrogenase family. Type 1 subfamily.</text>
</comment>
<feature type="binding site" evidence="9">
    <location>
        <begin position="271"/>
        <end position="272"/>
    </location>
    <ligand>
        <name>FMN</name>
        <dbReference type="ChEBI" id="CHEBI:58210"/>
    </ligand>
</feature>
<keyword evidence="8 9" id="KW-0560">Oxidoreductase</keyword>
<dbReference type="InterPro" id="IPR049622">
    <property type="entry name" value="Dihydroorotate_DH_I"/>
</dbReference>
<organism evidence="11 12">
    <name type="scientific">Bifidobacterium pseudocatenulatum</name>
    <dbReference type="NCBI Taxonomy" id="28026"/>
    <lineage>
        <taxon>Bacteria</taxon>
        <taxon>Bacillati</taxon>
        <taxon>Actinomycetota</taxon>
        <taxon>Actinomycetes</taxon>
        <taxon>Bifidobacteriales</taxon>
        <taxon>Bifidobacteriaceae</taxon>
        <taxon>Bifidobacterium</taxon>
    </lineage>
</organism>
<evidence type="ECO:0000256" key="5">
    <source>
        <dbReference type="ARBA" id="ARBA00022630"/>
    </source>
</evidence>
<dbReference type="InterPro" id="IPR050074">
    <property type="entry name" value="DHO_dehydrogenase"/>
</dbReference>
<dbReference type="AlphaFoldDB" id="A0A267WNA7"/>
<comment type="caution">
    <text evidence="9">Lacks conserved residue(s) required for the propagation of feature annotation.</text>
</comment>
<dbReference type="InterPro" id="IPR024920">
    <property type="entry name" value="Dihydroorotate_DH_1"/>
</dbReference>
<proteinExistence type="inferred from homology"/>
<reference evidence="11 12" key="1">
    <citation type="journal article" date="2017" name="ISME J.">
        <title>Unveiling bifidobacterial biogeography across the mammalian branch of the tree of life.</title>
        <authorList>
            <person name="Milani C."/>
            <person name="Mangifesta M."/>
            <person name="Mancabelli L."/>
            <person name="Lugli G.A."/>
            <person name="James K."/>
            <person name="Duranti S."/>
            <person name="Turroni F."/>
            <person name="Ferrario C."/>
            <person name="Ossiprandi M.C."/>
            <person name="van Sinderen D."/>
            <person name="Ventura M."/>
        </authorList>
    </citation>
    <scope>NUCLEOTIDE SEQUENCE [LARGE SCALE GENOMIC DNA]</scope>
    <source>
        <strain evidence="11 12">1E</strain>
    </source>
</reference>
<comment type="cofactor">
    <cofactor evidence="9">
        <name>FMN</name>
        <dbReference type="ChEBI" id="CHEBI:58210"/>
    </cofactor>
    <text evidence="9">Binds 1 FMN per subunit.</text>
</comment>
<dbReference type="PANTHER" id="PTHR48109:SF1">
    <property type="entry name" value="DIHYDROOROTATE DEHYDROGENASE (FUMARATE)"/>
    <property type="match status" value="1"/>
</dbReference>
<keyword evidence="5 9" id="KW-0285">Flavoprotein</keyword>
<evidence type="ECO:0000256" key="8">
    <source>
        <dbReference type="ARBA" id="ARBA00023002"/>
    </source>
</evidence>
<evidence type="ECO:0000256" key="3">
    <source>
        <dbReference type="ARBA" id="ARBA00008008"/>
    </source>
</evidence>
<evidence type="ECO:0000256" key="4">
    <source>
        <dbReference type="ARBA" id="ARBA00022490"/>
    </source>
</evidence>
<dbReference type="PROSITE" id="PS00912">
    <property type="entry name" value="DHODEHASE_2"/>
    <property type="match status" value="1"/>
</dbReference>
<feature type="active site" description="Nucleophile" evidence="9">
    <location>
        <position position="157"/>
    </location>
</feature>
<accession>A0A267WNA7</accession>
<comment type="subcellular location">
    <subcellularLocation>
        <location evidence="1 9">Cytoplasm</location>
    </subcellularLocation>
</comment>
<feature type="binding site" evidence="9">
    <location>
        <position position="50"/>
    </location>
    <ligand>
        <name>FMN</name>
        <dbReference type="ChEBI" id="CHEBI:58210"/>
    </ligand>
</feature>
<dbReference type="GO" id="GO:0004152">
    <property type="term" value="F:dihydroorotate dehydrogenase activity"/>
    <property type="evidence" value="ECO:0007669"/>
    <property type="project" value="UniProtKB-UniRule"/>
</dbReference>
<dbReference type="GO" id="GO:0044205">
    <property type="term" value="P:'de novo' UMP biosynthetic process"/>
    <property type="evidence" value="ECO:0007669"/>
    <property type="project" value="UniProtKB-UniRule"/>
</dbReference>
<evidence type="ECO:0000256" key="9">
    <source>
        <dbReference type="HAMAP-Rule" id="MF_00224"/>
    </source>
</evidence>
<evidence type="ECO:0000259" key="10">
    <source>
        <dbReference type="Pfam" id="PF01180"/>
    </source>
</evidence>
<dbReference type="NCBIfam" id="TIGR01037">
    <property type="entry name" value="pyrD_sub1_fam"/>
    <property type="match status" value="1"/>
</dbReference>
<comment type="catalytic activity">
    <reaction evidence="9">
        <text>(S)-dihydroorotate + A = orotate + AH2</text>
        <dbReference type="Rhea" id="RHEA:18073"/>
        <dbReference type="ChEBI" id="CHEBI:13193"/>
        <dbReference type="ChEBI" id="CHEBI:17499"/>
        <dbReference type="ChEBI" id="CHEBI:30839"/>
        <dbReference type="ChEBI" id="CHEBI:30864"/>
    </reaction>
</comment>
<dbReference type="EMBL" id="MNLB01000002">
    <property type="protein sequence ID" value="PAC74109.1"/>
    <property type="molecule type" value="Genomic_DNA"/>
</dbReference>
<feature type="binding site" evidence="9">
    <location>
        <begin position="219"/>
        <end position="220"/>
    </location>
    <ligand>
        <name>substrate</name>
    </ligand>
</feature>
<keyword evidence="4 9" id="KW-0963">Cytoplasm</keyword>
<keyword evidence="6 9" id="KW-0288">FMN</keyword>
<feature type="binding site" evidence="9">
    <location>
        <position position="154"/>
    </location>
    <ligand>
        <name>FMN</name>
        <dbReference type="ChEBI" id="CHEBI:58210"/>
    </ligand>
</feature>
<feature type="binding site" evidence="9">
    <location>
        <begin position="73"/>
        <end position="74"/>
    </location>
    <ligand>
        <name>FMN</name>
        <dbReference type="ChEBI" id="CHEBI:58210"/>
    </ligand>
</feature>
<dbReference type="SUPFAM" id="SSF51395">
    <property type="entry name" value="FMN-linked oxidoreductases"/>
    <property type="match status" value="1"/>
</dbReference>
<protein>
    <recommendedName>
        <fullName evidence="9">Dihydroorotate dehydrogenase</fullName>
        <shortName evidence="9">DHOD</shortName>
        <shortName evidence="9">DHODase</shortName>
        <shortName evidence="9">DHOdehase</shortName>
        <ecNumber evidence="9">1.3.-.-</ecNumber>
    </recommendedName>
</protein>
<dbReference type="UniPathway" id="UPA00070"/>
<comment type="function">
    <text evidence="9">Catalyzes the conversion of dihydroorotate to orotate.</text>
</comment>
<dbReference type="InterPro" id="IPR005720">
    <property type="entry name" value="Dihydroorotate_DH_cat"/>
</dbReference>
<dbReference type="Gene3D" id="3.20.20.70">
    <property type="entry name" value="Aldolase class I"/>
    <property type="match status" value="1"/>
</dbReference>
<dbReference type="CDD" id="cd04740">
    <property type="entry name" value="DHOD_1B_like"/>
    <property type="match status" value="1"/>
</dbReference>
<dbReference type="GO" id="GO:0006207">
    <property type="term" value="P:'de novo' pyrimidine nucleobase biosynthetic process"/>
    <property type="evidence" value="ECO:0007669"/>
    <property type="project" value="InterPro"/>
</dbReference>
<name>A0A267WNA7_BIFPS</name>
<dbReference type="PANTHER" id="PTHR48109">
    <property type="entry name" value="DIHYDROOROTATE DEHYDROGENASE (QUINONE), MITOCHONDRIAL-RELATED"/>
    <property type="match status" value="1"/>
</dbReference>
<dbReference type="PIRSF" id="PIRSF000164">
    <property type="entry name" value="DHO_oxidase"/>
    <property type="match status" value="1"/>
</dbReference>
<comment type="caution">
    <text evidence="11">The sequence shown here is derived from an EMBL/GenBank/DDBJ whole genome shotgun (WGS) entry which is preliminary data.</text>
</comment>
<feature type="binding site" evidence="9">
    <location>
        <position position="192"/>
    </location>
    <ligand>
        <name>FMN</name>
        <dbReference type="ChEBI" id="CHEBI:58210"/>
    </ligand>
</feature>
<feature type="binding site" evidence="9">
    <location>
        <position position="154"/>
    </location>
    <ligand>
        <name>substrate</name>
    </ligand>
</feature>
<feature type="binding site" evidence="9">
    <location>
        <begin position="97"/>
        <end position="101"/>
    </location>
    <ligand>
        <name>substrate</name>
    </ligand>
</feature>
<dbReference type="InterPro" id="IPR012135">
    <property type="entry name" value="Dihydroorotate_DH_1_2"/>
</dbReference>
<evidence type="ECO:0000256" key="1">
    <source>
        <dbReference type="ARBA" id="ARBA00004496"/>
    </source>
</evidence>
<comment type="pathway">
    <text evidence="2 9">Pyrimidine metabolism; UMP biosynthesis via de novo pathway.</text>
</comment>
<keyword evidence="7 9" id="KW-0665">Pyrimidine biosynthesis</keyword>
<gene>
    <name evidence="9" type="primary">pyrD</name>
    <name evidence="11" type="ORF">BPS1E_0732</name>
</gene>
<sequence>MVRSLLANVWDGVNEMIDDTQHENLYGSYEWKHPTQVAGVPWKNPVATASGTFQYAAVRWFYDVSQLGAVTTKGVSPVPWEGNPGIRTAEGPSSNINAVGLQNPGVDHYLEDDLPKLKAINATVIANVAGHCDDDYVEVVSKLNDSSADMLEINVSCPNVSAGGMSVGTDPVALSRLITRLRKLTDKKMIVKLTPNVTDITVPARAAVESGADALSMINTLLGMRINIRTGEPIIDHVTGGVSGPAVLPMGLVAVWKTRSALPNTPIIGIGGIDSGEKALEYLYAGANAVEVGAAALFEPTAPLRVARELDELLDARPELADKLAKGETWR</sequence>
<dbReference type="GO" id="GO:0005737">
    <property type="term" value="C:cytoplasm"/>
    <property type="evidence" value="ECO:0007669"/>
    <property type="project" value="UniProtKB-SubCell"/>
</dbReference>
<evidence type="ECO:0000256" key="7">
    <source>
        <dbReference type="ARBA" id="ARBA00022975"/>
    </source>
</evidence>
<evidence type="ECO:0000313" key="11">
    <source>
        <dbReference type="EMBL" id="PAC74109.1"/>
    </source>
</evidence>
<dbReference type="EC" id="1.3.-.-" evidence="9"/>
<dbReference type="Pfam" id="PF01180">
    <property type="entry name" value="DHO_dh"/>
    <property type="match status" value="1"/>
</dbReference>
<feature type="binding site" evidence="9">
    <location>
        <position position="244"/>
    </location>
    <ligand>
        <name>FMN</name>
        <dbReference type="ChEBI" id="CHEBI:58210"/>
    </ligand>
</feature>
<evidence type="ECO:0000313" key="12">
    <source>
        <dbReference type="Proteomes" id="UP000216789"/>
    </source>
</evidence>
<feature type="domain" description="Dihydroorotate dehydrogenase catalytic" evidence="10">
    <location>
        <begin position="35"/>
        <end position="314"/>
    </location>
</feature>
<feature type="binding site" evidence="9">
    <location>
        <position position="218"/>
    </location>
    <ligand>
        <name>FMN</name>
        <dbReference type="ChEBI" id="CHEBI:58210"/>
    </ligand>
</feature>